<dbReference type="NCBIfam" id="NF006883">
    <property type="entry name" value="PRK09375.2-4"/>
    <property type="match status" value="1"/>
</dbReference>
<evidence type="ECO:0000256" key="12">
    <source>
        <dbReference type="ARBA" id="ARBA00073059"/>
    </source>
</evidence>
<proteinExistence type="inferred from homology"/>
<evidence type="ECO:0000256" key="1">
    <source>
        <dbReference type="ARBA" id="ARBA00003791"/>
    </source>
</evidence>
<evidence type="ECO:0000256" key="6">
    <source>
        <dbReference type="ARBA" id="ARBA00022642"/>
    </source>
</evidence>
<feature type="binding site" evidence="13">
    <location>
        <begin position="253"/>
        <end position="255"/>
    </location>
    <ligand>
        <name>iminosuccinate</name>
        <dbReference type="ChEBI" id="CHEBI:77875"/>
    </ligand>
</feature>
<dbReference type="Pfam" id="PF02445">
    <property type="entry name" value="NadA"/>
    <property type="match status" value="1"/>
</dbReference>
<keyword evidence="9 13" id="KW-0408">Iron</keyword>
<protein>
    <recommendedName>
        <fullName evidence="12 13">Quinolinate synthase</fullName>
        <ecNumber evidence="3 13">2.5.1.72</ecNumber>
    </recommendedName>
</protein>
<comment type="cofactor">
    <cofactor evidence="13">
        <name>[4Fe-4S] cluster</name>
        <dbReference type="ChEBI" id="CHEBI:49883"/>
    </cofactor>
    <text evidence="13">Binds 1 [4Fe-4S] cluster per subunit.</text>
</comment>
<dbReference type="GO" id="GO:0008987">
    <property type="term" value="F:quinolinate synthetase A activity"/>
    <property type="evidence" value="ECO:0007669"/>
    <property type="project" value="UniProtKB-UniRule"/>
</dbReference>
<evidence type="ECO:0000256" key="9">
    <source>
        <dbReference type="ARBA" id="ARBA00023004"/>
    </source>
</evidence>
<evidence type="ECO:0000313" key="15">
    <source>
        <dbReference type="Proteomes" id="UP000001508"/>
    </source>
</evidence>
<dbReference type="EMBL" id="CP001940">
    <property type="protein sequence ID" value="ADH87034.1"/>
    <property type="molecule type" value="Genomic_DNA"/>
</dbReference>
<dbReference type="PANTHER" id="PTHR30573">
    <property type="entry name" value="QUINOLINATE SYNTHETASE A"/>
    <property type="match status" value="1"/>
</dbReference>
<dbReference type="InParanoid" id="D6Z747"/>
<dbReference type="eggNOG" id="COG0379">
    <property type="taxonomic scope" value="Bacteria"/>
</dbReference>
<dbReference type="STRING" id="589865.DaAHT2_2369"/>
<keyword evidence="6 13" id="KW-0662">Pyridine nucleotide biosynthesis</keyword>
<evidence type="ECO:0000313" key="14">
    <source>
        <dbReference type="EMBL" id="ADH87034.1"/>
    </source>
</evidence>
<dbReference type="GO" id="GO:0005829">
    <property type="term" value="C:cytosol"/>
    <property type="evidence" value="ECO:0007669"/>
    <property type="project" value="TreeGrafter"/>
</dbReference>
<feature type="binding site" evidence="13">
    <location>
        <position position="158"/>
    </location>
    <ligand>
        <name>iminosuccinate</name>
        <dbReference type="ChEBI" id="CHEBI:77875"/>
    </ligand>
</feature>
<sequence>MEVLKQADIGEAYLGTEPEELHRRIIARKEELADRLLLLCHHYQQEAVFRHADATGDSLKLARIAAENRDRDYIVFCGVHFMAESADILTTSEQQVFLPDLRAGCPMADMATRPEVEWAWRELAEHIDVDRLVPVTYVNSSAAIKALVGEKGGSVCTSSNAEKVLQWALSCGERVFFFPDEHLGRNSAAAIGLADETVILWRRGQPLGGNTSEQVRNAKVILWDGYCTVHMQFQPQHVEAWRQRDPAVRVIVHPECRREVVKLADQYGSTEMIIKAVSESPAGSKWAVGTEINLVRRLQDRHPDKEVHSLSPFQCLCSTMYRIKPAYLLWVLDNLAAGKVVNRITVDSETAALARLALDRMLTM</sequence>
<feature type="binding site" evidence="13">
    <location>
        <position position="270"/>
    </location>
    <ligand>
        <name>iminosuccinate</name>
        <dbReference type="ChEBI" id="CHEBI:77875"/>
    </ligand>
</feature>
<feature type="binding site" evidence="13">
    <location>
        <position position="227"/>
    </location>
    <ligand>
        <name>[4Fe-4S] cluster</name>
        <dbReference type="ChEBI" id="CHEBI:49883"/>
    </ligand>
</feature>
<comment type="subcellular location">
    <subcellularLocation>
        <location evidence="13">Cytoplasm</location>
    </subcellularLocation>
</comment>
<evidence type="ECO:0000256" key="8">
    <source>
        <dbReference type="ARBA" id="ARBA00022723"/>
    </source>
</evidence>
<evidence type="ECO:0000256" key="4">
    <source>
        <dbReference type="ARBA" id="ARBA00022485"/>
    </source>
</evidence>
<evidence type="ECO:0000256" key="11">
    <source>
        <dbReference type="ARBA" id="ARBA00050125"/>
    </source>
</evidence>
<accession>D6Z747</accession>
<evidence type="ECO:0000256" key="10">
    <source>
        <dbReference type="ARBA" id="ARBA00023014"/>
    </source>
</evidence>
<dbReference type="HAMAP" id="MF_00569">
    <property type="entry name" value="NadA_type3"/>
    <property type="match status" value="1"/>
</dbReference>
<evidence type="ECO:0000256" key="5">
    <source>
        <dbReference type="ARBA" id="ARBA00022490"/>
    </source>
</evidence>
<comment type="pathway">
    <text evidence="2 13">Cofactor biosynthesis; NAD(+) biosynthesis; quinolinate from iminoaspartate: step 1/1.</text>
</comment>
<name>D6Z747_DESAT</name>
<keyword evidence="4 13" id="KW-0004">4Fe-4S</keyword>
<dbReference type="EC" id="2.5.1.72" evidence="3 13"/>
<organism evidence="14 15">
    <name type="scientific">Desulfurivibrio alkaliphilus (strain DSM 19089 / UNIQEM U267 / AHT2)</name>
    <dbReference type="NCBI Taxonomy" id="589865"/>
    <lineage>
        <taxon>Bacteria</taxon>
        <taxon>Pseudomonadati</taxon>
        <taxon>Thermodesulfobacteriota</taxon>
        <taxon>Desulfobulbia</taxon>
        <taxon>Desulfobulbales</taxon>
        <taxon>Desulfobulbaceae</taxon>
        <taxon>Desulfurivibrio</taxon>
    </lineage>
</organism>
<feature type="binding site" evidence="13">
    <location>
        <position position="317"/>
    </location>
    <ligand>
        <name>[4Fe-4S] cluster</name>
        <dbReference type="ChEBI" id="CHEBI:49883"/>
    </ligand>
</feature>
<dbReference type="Proteomes" id="UP000001508">
    <property type="component" value="Chromosome"/>
</dbReference>
<dbReference type="OrthoDB" id="9801204at2"/>
<keyword evidence="10 13" id="KW-0411">Iron-sulfur</keyword>
<dbReference type="FunCoup" id="D6Z747">
    <property type="interactions" value="416"/>
</dbReference>
<comment type="catalytic activity">
    <reaction evidence="11">
        <text>iminosuccinate + dihydroxyacetone phosphate = quinolinate + phosphate + 2 H2O + H(+)</text>
        <dbReference type="Rhea" id="RHEA:25888"/>
        <dbReference type="ChEBI" id="CHEBI:15377"/>
        <dbReference type="ChEBI" id="CHEBI:15378"/>
        <dbReference type="ChEBI" id="CHEBI:29959"/>
        <dbReference type="ChEBI" id="CHEBI:43474"/>
        <dbReference type="ChEBI" id="CHEBI:57642"/>
        <dbReference type="ChEBI" id="CHEBI:77875"/>
        <dbReference type="EC" id="2.5.1.72"/>
    </reaction>
    <physiologicalReaction direction="left-to-right" evidence="11">
        <dbReference type="Rhea" id="RHEA:25889"/>
    </physiologicalReaction>
</comment>
<dbReference type="FunFam" id="3.40.50.10800:FF:000001">
    <property type="entry name" value="Quinolinate synthase A"/>
    <property type="match status" value="1"/>
</dbReference>
<evidence type="ECO:0000256" key="7">
    <source>
        <dbReference type="ARBA" id="ARBA00022679"/>
    </source>
</evidence>
<evidence type="ECO:0000256" key="2">
    <source>
        <dbReference type="ARBA" id="ARBA00005065"/>
    </source>
</evidence>
<gene>
    <name evidence="13" type="primary">nadA</name>
    <name evidence="14" type="ordered locus">DaAHT2_2369</name>
</gene>
<feature type="binding site" evidence="13">
    <location>
        <position position="105"/>
    </location>
    <ligand>
        <name>[4Fe-4S] cluster</name>
        <dbReference type="ChEBI" id="CHEBI:49883"/>
    </ligand>
</feature>
<feature type="binding site" evidence="13">
    <location>
        <position position="41"/>
    </location>
    <ligand>
        <name>iminosuccinate</name>
        <dbReference type="ChEBI" id="CHEBI:77875"/>
    </ligand>
</feature>
<keyword evidence="8 13" id="KW-0479">Metal-binding</keyword>
<dbReference type="AlphaFoldDB" id="D6Z747"/>
<dbReference type="InterPro" id="IPR036094">
    <property type="entry name" value="NadA_sf"/>
</dbReference>
<dbReference type="GO" id="GO:0046872">
    <property type="term" value="F:metal ion binding"/>
    <property type="evidence" value="ECO:0007669"/>
    <property type="project" value="UniProtKB-KW"/>
</dbReference>
<feature type="binding site" evidence="13">
    <location>
        <begin position="137"/>
        <end position="139"/>
    </location>
    <ligand>
        <name>iminosuccinate</name>
        <dbReference type="ChEBI" id="CHEBI:77875"/>
    </ligand>
</feature>
<dbReference type="UniPathway" id="UPA00253">
    <property type="reaction ID" value="UER00327"/>
</dbReference>
<dbReference type="NCBIfam" id="TIGR00550">
    <property type="entry name" value="nadA"/>
    <property type="match status" value="1"/>
</dbReference>
<dbReference type="InterPro" id="IPR003473">
    <property type="entry name" value="NadA"/>
</dbReference>
<keyword evidence="15" id="KW-1185">Reference proteome</keyword>
<dbReference type="Gene3D" id="3.40.50.10800">
    <property type="entry name" value="NadA-like"/>
    <property type="match status" value="3"/>
</dbReference>
<dbReference type="KEGG" id="dak:DaAHT2_2369"/>
<comment type="function">
    <text evidence="1 13">Catalyzes the condensation of iminoaspartate with dihydroxyacetone phosphate to form quinolinate.</text>
</comment>
<evidence type="ECO:0000256" key="13">
    <source>
        <dbReference type="HAMAP-Rule" id="MF_00569"/>
    </source>
</evidence>
<dbReference type="PANTHER" id="PTHR30573:SF0">
    <property type="entry name" value="QUINOLINATE SYNTHASE, CHLOROPLASTIC"/>
    <property type="match status" value="1"/>
</dbReference>
<dbReference type="SUPFAM" id="SSF142754">
    <property type="entry name" value="NadA-like"/>
    <property type="match status" value="1"/>
</dbReference>
<keyword evidence="5 13" id="KW-0963">Cytoplasm</keyword>
<dbReference type="GO" id="GO:0051539">
    <property type="term" value="F:4 iron, 4 sulfur cluster binding"/>
    <property type="evidence" value="ECO:0007669"/>
    <property type="project" value="UniProtKB-KW"/>
</dbReference>
<dbReference type="HOGENOM" id="CLU_047382_2_0_7"/>
<dbReference type="InterPro" id="IPR023515">
    <property type="entry name" value="Quinolinate_synth_A_type3"/>
</dbReference>
<dbReference type="RefSeq" id="WP_013164547.1">
    <property type="nucleotide sequence ID" value="NC_014216.1"/>
</dbReference>
<evidence type="ECO:0000256" key="3">
    <source>
        <dbReference type="ARBA" id="ARBA00012669"/>
    </source>
</evidence>
<feature type="binding site" evidence="13">
    <location>
        <position position="58"/>
    </location>
    <ligand>
        <name>iminosuccinate</name>
        <dbReference type="ChEBI" id="CHEBI:77875"/>
    </ligand>
</feature>
<comment type="similarity">
    <text evidence="13">Belongs to the quinolinate synthase family. Type 3 subfamily.</text>
</comment>
<reference evidence="15" key="1">
    <citation type="submission" date="2010-02" db="EMBL/GenBank/DDBJ databases">
        <title>Complete sequence of Desulfurivibrio alkaliphilus AHT2.</title>
        <authorList>
            <consortium name="US DOE Joint Genome Institute"/>
            <person name="Pitluck S."/>
            <person name="Chertkov O."/>
            <person name="Detter J.C."/>
            <person name="Han C."/>
            <person name="Tapia R."/>
            <person name="Larimer F."/>
            <person name="Land M."/>
            <person name="Hauser L."/>
            <person name="Kyrpides N."/>
            <person name="Mikhailova N."/>
            <person name="Sorokin D.Y."/>
            <person name="Muyzer G."/>
            <person name="Woyke T."/>
        </authorList>
    </citation>
    <scope>NUCLEOTIDE SEQUENCE [LARGE SCALE GENOMIC DNA]</scope>
    <source>
        <strain evidence="15">DSM 19089 / UNIQEM U267 / AHT2</strain>
    </source>
</reference>
<dbReference type="GO" id="GO:0034628">
    <property type="term" value="P:'de novo' NAD+ biosynthetic process from L-aspartate"/>
    <property type="evidence" value="ECO:0007669"/>
    <property type="project" value="TreeGrafter"/>
</dbReference>
<keyword evidence="7 13" id="KW-0808">Transferase</keyword>